<dbReference type="PROSITE" id="PS50853">
    <property type="entry name" value="FN3"/>
    <property type="match status" value="1"/>
</dbReference>
<dbReference type="InterPro" id="IPR029070">
    <property type="entry name" value="Chitinase_insertion_sf"/>
</dbReference>
<dbReference type="InterPro" id="IPR003961">
    <property type="entry name" value="FN3_dom"/>
</dbReference>
<proteinExistence type="predicted"/>
<accession>A0A7V1LPH3</accession>
<dbReference type="InterPro" id="IPR025965">
    <property type="entry name" value="FlgD/Vpr_Ig-like"/>
</dbReference>
<dbReference type="CDD" id="cd00063">
    <property type="entry name" value="FN3"/>
    <property type="match status" value="1"/>
</dbReference>
<organism evidence="2">
    <name type="scientific">Caldithrix abyssi</name>
    <dbReference type="NCBI Taxonomy" id="187145"/>
    <lineage>
        <taxon>Bacteria</taxon>
        <taxon>Pseudomonadati</taxon>
        <taxon>Calditrichota</taxon>
        <taxon>Calditrichia</taxon>
        <taxon>Calditrichales</taxon>
        <taxon>Calditrichaceae</taxon>
        <taxon>Caldithrix</taxon>
    </lineage>
</organism>
<evidence type="ECO:0000313" key="2">
    <source>
        <dbReference type="EMBL" id="HED11794.1"/>
    </source>
</evidence>
<dbReference type="Proteomes" id="UP000886005">
    <property type="component" value="Unassembled WGS sequence"/>
</dbReference>
<reference evidence="2" key="1">
    <citation type="journal article" date="2020" name="mSystems">
        <title>Genome- and Community-Level Interaction Insights into Carbon Utilization and Element Cycling Functions of Hydrothermarchaeota in Hydrothermal Sediment.</title>
        <authorList>
            <person name="Zhou Z."/>
            <person name="Liu Y."/>
            <person name="Xu W."/>
            <person name="Pan J."/>
            <person name="Luo Z.H."/>
            <person name="Li M."/>
        </authorList>
    </citation>
    <scope>NUCLEOTIDE SEQUENCE [LARGE SCALE GENOMIC DNA]</scope>
    <source>
        <strain evidence="2">HyVt-456</strain>
    </source>
</reference>
<feature type="domain" description="Fibronectin type-III" evidence="1">
    <location>
        <begin position="110"/>
        <end position="200"/>
    </location>
</feature>
<dbReference type="InterPro" id="IPR036116">
    <property type="entry name" value="FN3_sf"/>
</dbReference>
<comment type="caution">
    <text evidence="2">The sequence shown here is derived from an EMBL/GenBank/DDBJ whole genome shotgun (WGS) entry which is preliminary data.</text>
</comment>
<dbReference type="AlphaFoldDB" id="A0A7V1LPH3"/>
<dbReference type="EMBL" id="DRLD01000395">
    <property type="protein sequence ID" value="HED11794.1"/>
    <property type="molecule type" value="Genomic_DNA"/>
</dbReference>
<dbReference type="InterPro" id="IPR026444">
    <property type="entry name" value="Secre_tail"/>
</dbReference>
<dbReference type="InterPro" id="IPR013783">
    <property type="entry name" value="Ig-like_fold"/>
</dbReference>
<evidence type="ECO:0000259" key="1">
    <source>
        <dbReference type="PROSITE" id="PS50853"/>
    </source>
</evidence>
<dbReference type="Pfam" id="PF13860">
    <property type="entry name" value="FlgD_ig"/>
    <property type="match status" value="1"/>
</dbReference>
<dbReference type="Gene3D" id="2.60.40.4070">
    <property type="match status" value="1"/>
</dbReference>
<dbReference type="Gene3D" id="3.20.20.80">
    <property type="entry name" value="Glycosidases"/>
    <property type="match status" value="1"/>
</dbReference>
<dbReference type="Gene3D" id="2.60.40.10">
    <property type="entry name" value="Immunoglobulins"/>
    <property type="match status" value="1"/>
</dbReference>
<dbReference type="SUPFAM" id="SSF49265">
    <property type="entry name" value="Fibronectin type III"/>
    <property type="match status" value="1"/>
</dbReference>
<name>A0A7V1LPH3_CALAY</name>
<dbReference type="Gene3D" id="3.10.50.10">
    <property type="match status" value="1"/>
</dbReference>
<sequence length="543" mass="59693">GEKFQTATKDPFSSVQDYIGAERYRSALSGYASYGMRWNEETQSPWYRYQSGGKWYQSWVDTDSSISAKFSLARSHDYKGVGMWALNYDGSSVNLWNVIQRHFLEGGQPLPTEPYAAYVLPGADSSQATVYADVVLYADGYRLYWGTNPEQLNDSLSTTTLPLSLTGLSPDSIYYMRLVSYNGSGKSSPTSMLAVSTGGDGEVLIVDGFDRQGGTVNPRDYIKRHAPAVKAAGYVLASATNEAVESGRLGLAGYSFVDWFLGDESTAESTFSAAEQNTIKTFMSGGGRLFVSGAEIGWDLVAKGSDGDKAFYRDYLKAQYKNDAPFNKSGEYYSARGIAASAFEDMPVFSFDDGSHGSFDVDWPDAITAVSGAHNGFTFENVPLSEGGAGVYYNGPFGSGTYEGKLVHMSIPFETIYPESRRMELMGSIARYFETATALTPEAALPPRDFVLLGNRPNPFNPSTEILFRLERGGQVTLTVFDSRGRLVYNSPARRFSAGRHSLRWQGKNNRARDVASGSYFYTLTFKNGRTAQRLNGKMVLLR</sequence>
<feature type="non-terminal residue" evidence="2">
    <location>
        <position position="1"/>
    </location>
</feature>
<dbReference type="NCBIfam" id="TIGR04183">
    <property type="entry name" value="Por_Secre_tail"/>
    <property type="match status" value="1"/>
</dbReference>
<gene>
    <name evidence="2" type="ORF">ENJ10_13965</name>
</gene>
<protein>
    <submittedName>
        <fullName evidence="2">T9SS type A sorting domain-containing protein</fullName>
    </submittedName>
</protein>